<keyword evidence="3" id="KW-1185">Reference proteome</keyword>
<evidence type="ECO:0000313" key="2">
    <source>
        <dbReference type="EMBL" id="KIY01894.1"/>
    </source>
</evidence>
<evidence type="ECO:0000313" key="3">
    <source>
        <dbReference type="Proteomes" id="UP000053411"/>
    </source>
</evidence>
<reference evidence="2 3" key="1">
    <citation type="submission" date="2015-01" db="EMBL/GenBank/DDBJ databases">
        <title>The Genome Sequence of Fonsecaea multimorphosa CBS 102226.</title>
        <authorList>
            <consortium name="The Broad Institute Genomics Platform"/>
            <person name="Cuomo C."/>
            <person name="de Hoog S."/>
            <person name="Gorbushina A."/>
            <person name="Stielow B."/>
            <person name="Teixiera M."/>
            <person name="Abouelleil A."/>
            <person name="Chapman S.B."/>
            <person name="Priest M."/>
            <person name="Young S.K."/>
            <person name="Wortman J."/>
            <person name="Nusbaum C."/>
            <person name="Birren B."/>
        </authorList>
    </citation>
    <scope>NUCLEOTIDE SEQUENCE [LARGE SCALE GENOMIC DNA]</scope>
    <source>
        <strain evidence="2 3">CBS 102226</strain>
    </source>
</reference>
<dbReference type="VEuPathDB" id="FungiDB:Z520_02032"/>
<accession>A0A0D2KYK3</accession>
<dbReference type="Proteomes" id="UP000053411">
    <property type="component" value="Unassembled WGS sequence"/>
</dbReference>
<feature type="compositionally biased region" description="Acidic residues" evidence="1">
    <location>
        <begin position="343"/>
        <end position="353"/>
    </location>
</feature>
<proteinExistence type="predicted"/>
<protein>
    <submittedName>
        <fullName evidence="2">Uncharacterized protein</fullName>
    </submittedName>
</protein>
<name>A0A0D2KYK3_9EURO</name>
<feature type="compositionally biased region" description="Basic and acidic residues" evidence="1">
    <location>
        <begin position="251"/>
        <end position="265"/>
    </location>
</feature>
<feature type="region of interest" description="Disordered" evidence="1">
    <location>
        <begin position="321"/>
        <end position="353"/>
    </location>
</feature>
<organism evidence="2 3">
    <name type="scientific">Fonsecaea multimorphosa CBS 102226</name>
    <dbReference type="NCBI Taxonomy" id="1442371"/>
    <lineage>
        <taxon>Eukaryota</taxon>
        <taxon>Fungi</taxon>
        <taxon>Dikarya</taxon>
        <taxon>Ascomycota</taxon>
        <taxon>Pezizomycotina</taxon>
        <taxon>Eurotiomycetes</taxon>
        <taxon>Chaetothyriomycetidae</taxon>
        <taxon>Chaetothyriales</taxon>
        <taxon>Herpotrichiellaceae</taxon>
        <taxon>Fonsecaea</taxon>
    </lineage>
</organism>
<evidence type="ECO:0000256" key="1">
    <source>
        <dbReference type="SAM" id="MobiDB-lite"/>
    </source>
</evidence>
<dbReference type="EMBL" id="KN848064">
    <property type="protein sequence ID" value="KIY01894.1"/>
    <property type="molecule type" value="Genomic_DNA"/>
</dbReference>
<gene>
    <name evidence="2" type="ORF">Z520_02032</name>
</gene>
<dbReference type="AlphaFoldDB" id="A0A0D2KYK3"/>
<sequence length="353" mass="39783">MPGPEANLDPFGAVTGSSLTQNPNHSSFNDVSTTIDTPLTCYQPSYSKSASALPLICEEIERYIRGHSPYADLWLRYYLSPDDLSALQKLIRENSHWGDKLRYDYFPRTSLFVLRMAASSQHESLQEGFCEFVKRELRRLYSGDLARETFVDQIHNECHTAIREGKIGSHSPDAQFGHEQAQYPGVVLEVAYPQKSKDLPELARIYITEGYRGTQLVVALDQDYQRSKKIVLKTWRPQIKHSSGNAPPRLSVEHQSQEFRSHDGKPVPGSRLQIPIVDFAPKALVPETLHDKSITISSEEFCHYLDRRERTRQMRAARRGIVHDLPPGSVHPPSPASSASDTPSDDDEESIGG</sequence>
<dbReference type="RefSeq" id="XP_016636016.1">
    <property type="nucleotide sequence ID" value="XM_016772546.1"/>
</dbReference>
<dbReference type="GeneID" id="27707778"/>
<feature type="region of interest" description="Disordered" evidence="1">
    <location>
        <begin position="239"/>
        <end position="268"/>
    </location>
</feature>
<dbReference type="OrthoDB" id="4144482at2759"/>
<dbReference type="STRING" id="1442371.A0A0D2KYK3"/>